<dbReference type="GO" id="GO:0140359">
    <property type="term" value="F:ABC-type transporter activity"/>
    <property type="evidence" value="ECO:0007669"/>
    <property type="project" value="InterPro"/>
</dbReference>
<evidence type="ECO:0000256" key="2">
    <source>
        <dbReference type="ARBA" id="ARBA00022692"/>
    </source>
</evidence>
<name>A0A7T0PEJ5_9CORY</name>
<feature type="domain" description="ABC-2 type transporter transmembrane" evidence="7">
    <location>
        <begin position="488"/>
        <end position="688"/>
    </location>
</feature>
<feature type="transmembrane region" description="Helical" evidence="6">
    <location>
        <begin position="550"/>
        <end position="574"/>
    </location>
</feature>
<reference evidence="8 9" key="1">
    <citation type="submission" date="2020-11" db="EMBL/GenBank/DDBJ databases">
        <title>Corynebacterium sp. MC1420.</title>
        <authorList>
            <person name="Zhou J."/>
        </authorList>
    </citation>
    <scope>NUCLEOTIDE SEQUENCE [LARGE SCALE GENOMIC DNA]</scope>
    <source>
        <strain evidence="8 9">MC1420</strain>
    </source>
</reference>
<proteinExistence type="predicted"/>
<evidence type="ECO:0000256" key="5">
    <source>
        <dbReference type="SAM" id="MobiDB-lite"/>
    </source>
</evidence>
<evidence type="ECO:0000256" key="6">
    <source>
        <dbReference type="SAM" id="Phobius"/>
    </source>
</evidence>
<dbReference type="Pfam" id="PF12698">
    <property type="entry name" value="ABC2_membrane_3"/>
    <property type="match status" value="2"/>
</dbReference>
<evidence type="ECO:0000259" key="7">
    <source>
        <dbReference type="Pfam" id="PF12698"/>
    </source>
</evidence>
<evidence type="ECO:0000256" key="4">
    <source>
        <dbReference type="ARBA" id="ARBA00023136"/>
    </source>
</evidence>
<organism evidence="8 9">
    <name type="scientific">Corynebacterium qintianiae</name>
    <dbReference type="NCBI Taxonomy" id="2709392"/>
    <lineage>
        <taxon>Bacteria</taxon>
        <taxon>Bacillati</taxon>
        <taxon>Actinomycetota</taxon>
        <taxon>Actinomycetes</taxon>
        <taxon>Mycobacteriales</taxon>
        <taxon>Corynebacteriaceae</taxon>
        <taxon>Corynebacterium</taxon>
    </lineage>
</organism>
<dbReference type="InterPro" id="IPR013525">
    <property type="entry name" value="ABC2_TM"/>
</dbReference>
<keyword evidence="3 6" id="KW-1133">Transmembrane helix</keyword>
<evidence type="ECO:0000256" key="1">
    <source>
        <dbReference type="ARBA" id="ARBA00004141"/>
    </source>
</evidence>
<dbReference type="AlphaFoldDB" id="A0A7T0PEJ5"/>
<dbReference type="PANTHER" id="PTHR43077:SF5">
    <property type="entry name" value="PHAGE INFECTION PROTEIN"/>
    <property type="match status" value="1"/>
</dbReference>
<dbReference type="SUPFAM" id="SSF58104">
    <property type="entry name" value="Methyl-accepting chemotaxis protein (MCP) signaling domain"/>
    <property type="match status" value="1"/>
</dbReference>
<keyword evidence="4 6" id="KW-0472">Membrane</keyword>
<dbReference type="NCBIfam" id="TIGR03062">
    <property type="entry name" value="pip_yhgE_Cterm"/>
    <property type="match status" value="1"/>
</dbReference>
<keyword evidence="2 6" id="KW-0812">Transmembrane</keyword>
<feature type="transmembrane region" description="Helical" evidence="6">
    <location>
        <begin position="509"/>
        <end position="529"/>
    </location>
</feature>
<evidence type="ECO:0000313" key="9">
    <source>
        <dbReference type="Proteomes" id="UP000594586"/>
    </source>
</evidence>
<gene>
    <name evidence="8" type="ORF">G7Y29_00105</name>
</gene>
<evidence type="ECO:0000313" key="8">
    <source>
        <dbReference type="EMBL" id="QPK83281.1"/>
    </source>
</evidence>
<feature type="transmembrane region" description="Helical" evidence="6">
    <location>
        <begin position="668"/>
        <end position="691"/>
    </location>
</feature>
<feature type="region of interest" description="Disordered" evidence="5">
    <location>
        <begin position="194"/>
        <end position="216"/>
    </location>
</feature>
<dbReference type="InterPro" id="IPR017501">
    <property type="entry name" value="Phage_infect_YhgE_C"/>
</dbReference>
<dbReference type="InterPro" id="IPR051328">
    <property type="entry name" value="T7SS_ABC-Transporter"/>
</dbReference>
<dbReference type="NCBIfam" id="TIGR03061">
    <property type="entry name" value="pip_yhgE_Nterm"/>
    <property type="match status" value="1"/>
</dbReference>
<dbReference type="EMBL" id="CP064955">
    <property type="protein sequence ID" value="QPK83281.1"/>
    <property type="molecule type" value="Genomic_DNA"/>
</dbReference>
<feature type="transmembrane region" description="Helical" evidence="6">
    <location>
        <begin position="21"/>
        <end position="43"/>
    </location>
</feature>
<dbReference type="PANTHER" id="PTHR43077">
    <property type="entry name" value="TRANSPORT PERMEASE YVFS-RELATED"/>
    <property type="match status" value="1"/>
</dbReference>
<feature type="domain" description="ABC-2 type transporter transmembrane" evidence="7">
    <location>
        <begin position="26"/>
        <end position="162"/>
    </location>
</feature>
<evidence type="ECO:0000256" key="3">
    <source>
        <dbReference type="ARBA" id="ARBA00022989"/>
    </source>
</evidence>
<dbReference type="Proteomes" id="UP000594586">
    <property type="component" value="Chromosome"/>
</dbReference>
<dbReference type="Gene3D" id="1.10.287.950">
    <property type="entry name" value="Methyl-accepting chemotaxis protein"/>
    <property type="match status" value="1"/>
</dbReference>
<protein>
    <submittedName>
        <fullName evidence="8">YhgE/Pip domain-containing protein</fullName>
    </submittedName>
</protein>
<dbReference type="RefSeq" id="WP_165003102.1">
    <property type="nucleotide sequence ID" value="NZ_CP064955.1"/>
</dbReference>
<sequence>MISGLRIGTNFRRFAHGTLPPLAIAVIVLLPLLFGGLFVWSYYDPIGNLGKMPVALVNSDEGAQGPDGAEVRAGDQVTESLLERRPLDFHLVSAEEARDGVADGTYYLGVEIPTDFSAAAVSVNSPEPHQAKLNVTLNETNGFIPTMLGNQAATIMTSTISDTVSQRVVNQLFVGFNTLGEGLDTAADGASRLDGGAGEAASGGQRLSDGADQLDSGARELDSGLRRLSDGAGQLDSGIGELQDGAERLDAGIGDAAAGADRLSDGMTELQSGTDRLGGGASQVAGGVDQIASVASQLGQAQRVYGDINAAVDQVVAELDRSPVPGTEALAAQARGIQAQLNSGQLAALMNPEVLNQLAALQAGAHEVANQLNDPAAQYRSGVDQATEGAQALAQGLSMLQDGSGTLVAGVATLKDGSSQLVVGANAAADGSSRLAAGTDQLVVGVAALNDGLVQLDSGSGELALRLSEGAGQAPRWEGDRLTSATDAAAMPVSASQVGDSVSFFGKGLSPFFLSLALWIGGLAMFMVVNPMSRRAIDSGTNPVRALATTLLPAFIIGFFQAVCLWLIQVLAIGVDPAHPVQMFGVLWFISWVFLSVITAINVIFGAAAGRLITMALMSVQLVASNGLYPPEVQPRAIQWLHQIDPMRFTVDLLRHTFYSSHSGDPRVLNAIVVLSLVAVGAWIIAALGMWKHRVIMDKDIHPELEV</sequence>
<comment type="subcellular location">
    <subcellularLocation>
        <location evidence="1">Membrane</location>
        <topology evidence="1">Multi-pass membrane protein</topology>
    </subcellularLocation>
</comment>
<keyword evidence="9" id="KW-1185">Reference proteome</keyword>
<dbReference type="GO" id="GO:0016020">
    <property type="term" value="C:membrane"/>
    <property type="evidence" value="ECO:0007669"/>
    <property type="project" value="UniProtKB-SubCell"/>
</dbReference>
<accession>A0A7T0PEJ5</accession>
<dbReference type="InterPro" id="IPR023908">
    <property type="entry name" value="xxxLxxG_rpt"/>
</dbReference>
<feature type="transmembrane region" description="Helical" evidence="6">
    <location>
        <begin position="586"/>
        <end position="605"/>
    </location>
</feature>
<dbReference type="NCBIfam" id="TIGR03057">
    <property type="entry name" value="xxxLxxG_by_4"/>
    <property type="match status" value="4"/>
</dbReference>
<dbReference type="InterPro" id="IPR017500">
    <property type="entry name" value="Phage_infect_YhgE_N"/>
</dbReference>
<dbReference type="KEGG" id="cqn:G7Y29_00105"/>